<protein>
    <submittedName>
        <fullName evidence="2">Uncharacterized protein</fullName>
    </submittedName>
</protein>
<feature type="region of interest" description="Disordered" evidence="1">
    <location>
        <begin position="175"/>
        <end position="212"/>
    </location>
</feature>
<reference evidence="2" key="1">
    <citation type="journal article" date="2005" name="PLoS Biol.">
        <title>The genomes of Oryza sativa: a history of duplications.</title>
        <authorList>
            <person name="Yu J."/>
            <person name="Wang J."/>
            <person name="Lin W."/>
            <person name="Li S."/>
            <person name="Li H."/>
            <person name="Zhou J."/>
            <person name="Ni P."/>
            <person name="Dong W."/>
            <person name="Hu S."/>
            <person name="Zeng C."/>
            <person name="Zhang J."/>
            <person name="Zhang Y."/>
            <person name="Li R."/>
            <person name="Xu Z."/>
            <person name="Li S."/>
            <person name="Li X."/>
            <person name="Zheng H."/>
            <person name="Cong L."/>
            <person name="Lin L."/>
            <person name="Yin J."/>
            <person name="Geng J."/>
            <person name="Li G."/>
            <person name="Shi J."/>
            <person name="Liu J."/>
            <person name="Lv H."/>
            <person name="Li J."/>
            <person name="Wang J."/>
            <person name="Deng Y."/>
            <person name="Ran L."/>
            <person name="Shi X."/>
            <person name="Wang X."/>
            <person name="Wu Q."/>
            <person name="Li C."/>
            <person name="Ren X."/>
            <person name="Wang J."/>
            <person name="Wang X."/>
            <person name="Li D."/>
            <person name="Liu D."/>
            <person name="Zhang X."/>
            <person name="Ji Z."/>
            <person name="Zhao W."/>
            <person name="Sun Y."/>
            <person name="Zhang Z."/>
            <person name="Bao J."/>
            <person name="Han Y."/>
            <person name="Dong L."/>
            <person name="Ji J."/>
            <person name="Chen P."/>
            <person name="Wu S."/>
            <person name="Liu J."/>
            <person name="Xiao Y."/>
            <person name="Bu D."/>
            <person name="Tan J."/>
            <person name="Yang L."/>
            <person name="Ye C."/>
            <person name="Zhang J."/>
            <person name="Xu J."/>
            <person name="Zhou Y."/>
            <person name="Yu Y."/>
            <person name="Zhang B."/>
            <person name="Zhuang S."/>
            <person name="Wei H."/>
            <person name="Liu B."/>
            <person name="Lei M."/>
            <person name="Yu H."/>
            <person name="Li Y."/>
            <person name="Xu H."/>
            <person name="Wei S."/>
            <person name="He X."/>
            <person name="Fang L."/>
            <person name="Zhang Z."/>
            <person name="Zhang Y."/>
            <person name="Huang X."/>
            <person name="Su Z."/>
            <person name="Tong W."/>
            <person name="Li J."/>
            <person name="Tong Z."/>
            <person name="Li S."/>
            <person name="Ye J."/>
            <person name="Wang L."/>
            <person name="Fang L."/>
            <person name="Lei T."/>
            <person name="Chen C."/>
            <person name="Chen H."/>
            <person name="Xu Z."/>
            <person name="Li H."/>
            <person name="Huang H."/>
            <person name="Zhang F."/>
            <person name="Xu H."/>
            <person name="Li N."/>
            <person name="Zhao C."/>
            <person name="Li S."/>
            <person name="Dong L."/>
            <person name="Huang Y."/>
            <person name="Li L."/>
            <person name="Xi Y."/>
            <person name="Qi Q."/>
            <person name="Li W."/>
            <person name="Zhang B."/>
            <person name="Hu W."/>
            <person name="Zhang Y."/>
            <person name="Tian X."/>
            <person name="Jiao Y."/>
            <person name="Liang X."/>
            <person name="Jin J."/>
            <person name="Gao L."/>
            <person name="Zheng W."/>
            <person name="Hao B."/>
            <person name="Liu S."/>
            <person name="Wang W."/>
            <person name="Yuan L."/>
            <person name="Cao M."/>
            <person name="McDermott J."/>
            <person name="Samudrala R."/>
            <person name="Wang J."/>
            <person name="Wong G.K."/>
            <person name="Yang H."/>
        </authorList>
    </citation>
    <scope>NUCLEOTIDE SEQUENCE [LARGE SCALE GENOMIC DNA]</scope>
</reference>
<feature type="compositionally biased region" description="Low complexity" evidence="1">
    <location>
        <begin position="53"/>
        <end position="66"/>
    </location>
</feature>
<name>B9G9J6_ORYSJ</name>
<sequence length="337" mass="35701">MPMTAPRVSFPPPLLFPSDDGSSAGLAHGASRAPQSVVPRKALAGIPERSTFSSSASEKNPSSNSPGSIMLTSPLFATLAYAPVICTHCLHDGSEQNEDNDENEVEIICNTCNGLFTDYNMAIIEAIWPRLGDLRSADQRRRRMGHCQTGFIGVNTTTPPLDPKPSPLLPSPLTRSRGCRHRSMPSGQETLATTAASNRNHRPGATFSGSGCREPASAGSGLCKPASGSGGGAAKALGGCSRYHYAQTVGVIVIVEGNLVLTGPSFAISVYVGIDLINLHDGSQEEEDDDEEDNVGEIFCNTCTCDFTDYNSAIVETVITWYGPAEVTYVVLTNAFQ</sequence>
<dbReference type="AlphaFoldDB" id="B9G9J6"/>
<evidence type="ECO:0000313" key="2">
    <source>
        <dbReference type="EMBL" id="EEE51702.1"/>
    </source>
</evidence>
<dbReference type="Proteomes" id="UP000007752">
    <property type="component" value="Chromosome 11"/>
</dbReference>
<organism evidence="2">
    <name type="scientific">Oryza sativa subsp. japonica</name>
    <name type="common">Rice</name>
    <dbReference type="NCBI Taxonomy" id="39947"/>
    <lineage>
        <taxon>Eukaryota</taxon>
        <taxon>Viridiplantae</taxon>
        <taxon>Streptophyta</taxon>
        <taxon>Embryophyta</taxon>
        <taxon>Tracheophyta</taxon>
        <taxon>Spermatophyta</taxon>
        <taxon>Magnoliopsida</taxon>
        <taxon>Liliopsida</taxon>
        <taxon>Poales</taxon>
        <taxon>Poaceae</taxon>
        <taxon>BOP clade</taxon>
        <taxon>Oryzoideae</taxon>
        <taxon>Oryzeae</taxon>
        <taxon>Oryzinae</taxon>
        <taxon>Oryza</taxon>
        <taxon>Oryza sativa</taxon>
    </lineage>
</organism>
<reference evidence="2" key="2">
    <citation type="submission" date="2008-12" db="EMBL/GenBank/DDBJ databases">
        <title>Improved gene annotation of the rice (Oryza sativa) genomes.</title>
        <authorList>
            <person name="Wang J."/>
            <person name="Li R."/>
            <person name="Fan W."/>
            <person name="Huang Q."/>
            <person name="Zhang J."/>
            <person name="Zhou Y."/>
            <person name="Hu Y."/>
            <person name="Zi S."/>
            <person name="Li J."/>
            <person name="Ni P."/>
            <person name="Zheng H."/>
            <person name="Zhang Y."/>
            <person name="Zhao M."/>
            <person name="Hao Q."/>
            <person name="McDermott J."/>
            <person name="Samudrala R."/>
            <person name="Kristiansen K."/>
            <person name="Wong G.K.-S."/>
        </authorList>
    </citation>
    <scope>NUCLEOTIDE SEQUENCE</scope>
</reference>
<feature type="region of interest" description="Disordered" evidence="1">
    <location>
        <begin position="1"/>
        <end position="68"/>
    </location>
</feature>
<feature type="compositionally biased region" description="Polar residues" evidence="1">
    <location>
        <begin position="185"/>
        <end position="198"/>
    </location>
</feature>
<evidence type="ECO:0000256" key="1">
    <source>
        <dbReference type="SAM" id="MobiDB-lite"/>
    </source>
</evidence>
<dbReference type="EMBL" id="CM000148">
    <property type="protein sequence ID" value="EEE51702.1"/>
    <property type="molecule type" value="Genomic_DNA"/>
</dbReference>
<proteinExistence type="predicted"/>
<accession>B9G9J6</accession>
<gene>
    <name evidence="2" type="ORF">OsJ_33079</name>
</gene>